<evidence type="ECO:0000313" key="1">
    <source>
        <dbReference type="EMBL" id="KZO91860.1"/>
    </source>
</evidence>
<proteinExistence type="predicted"/>
<dbReference type="STRING" id="1330018.A0A167HPZ3"/>
<dbReference type="InterPro" id="IPR043502">
    <property type="entry name" value="DNA/RNA_pol_sf"/>
</dbReference>
<keyword evidence="2" id="KW-1185">Reference proteome</keyword>
<evidence type="ECO:0008006" key="3">
    <source>
        <dbReference type="Google" id="ProtNLM"/>
    </source>
</evidence>
<dbReference type="OrthoDB" id="5599163at2759"/>
<dbReference type="SUPFAM" id="SSF56672">
    <property type="entry name" value="DNA/RNA polymerases"/>
    <property type="match status" value="1"/>
</dbReference>
<protein>
    <recommendedName>
        <fullName evidence="3">DNA/RNA polymerase</fullName>
    </recommendedName>
</protein>
<organism evidence="1 2">
    <name type="scientific">Calocera viscosa (strain TUFC12733)</name>
    <dbReference type="NCBI Taxonomy" id="1330018"/>
    <lineage>
        <taxon>Eukaryota</taxon>
        <taxon>Fungi</taxon>
        <taxon>Dikarya</taxon>
        <taxon>Basidiomycota</taxon>
        <taxon>Agaricomycotina</taxon>
        <taxon>Dacrymycetes</taxon>
        <taxon>Dacrymycetales</taxon>
        <taxon>Dacrymycetaceae</taxon>
        <taxon>Calocera</taxon>
    </lineage>
</organism>
<sequence length="241" mass="27609">MNIDDSIGSRGDDFNNGIGTGNSDSYLAYGMDPSICKQITHYDLLNRIAHSTSASIPLNTRPVYAIRKYKPMDRKVKPVSTTTPEDVKIGRRFPSDPLEFLPELPIFPPDFKPGLRLTQERYDALDLNKHGFLWPEELKLVSWVIQQHEMVFAWDESEMGLFRSDYFDPVIIPTIEHTPWQHKNIPIPPGLLPKVLKVLKDKLNAGVCEPSQSSYRSRWFCVLKKDGTLRPTRLLLLYPSI</sequence>
<dbReference type="Gene3D" id="3.10.10.10">
    <property type="entry name" value="HIV Type 1 Reverse Transcriptase, subunit A, domain 1"/>
    <property type="match status" value="1"/>
</dbReference>
<evidence type="ECO:0000313" key="2">
    <source>
        <dbReference type="Proteomes" id="UP000076738"/>
    </source>
</evidence>
<dbReference type="AlphaFoldDB" id="A0A167HPZ3"/>
<dbReference type="Proteomes" id="UP000076738">
    <property type="component" value="Unassembled WGS sequence"/>
</dbReference>
<reference evidence="1 2" key="1">
    <citation type="journal article" date="2016" name="Mol. Biol. Evol.">
        <title>Comparative Genomics of Early-Diverging Mushroom-Forming Fungi Provides Insights into the Origins of Lignocellulose Decay Capabilities.</title>
        <authorList>
            <person name="Nagy L.G."/>
            <person name="Riley R."/>
            <person name="Tritt A."/>
            <person name="Adam C."/>
            <person name="Daum C."/>
            <person name="Floudas D."/>
            <person name="Sun H."/>
            <person name="Yadav J.S."/>
            <person name="Pangilinan J."/>
            <person name="Larsson K.H."/>
            <person name="Matsuura K."/>
            <person name="Barry K."/>
            <person name="Labutti K."/>
            <person name="Kuo R."/>
            <person name="Ohm R.A."/>
            <person name="Bhattacharya S.S."/>
            <person name="Shirouzu T."/>
            <person name="Yoshinaga Y."/>
            <person name="Martin F.M."/>
            <person name="Grigoriev I.V."/>
            <person name="Hibbett D.S."/>
        </authorList>
    </citation>
    <scope>NUCLEOTIDE SEQUENCE [LARGE SCALE GENOMIC DNA]</scope>
    <source>
        <strain evidence="1 2">TUFC12733</strain>
    </source>
</reference>
<dbReference type="EMBL" id="KV417317">
    <property type="protein sequence ID" value="KZO91860.1"/>
    <property type="molecule type" value="Genomic_DNA"/>
</dbReference>
<accession>A0A167HPZ3</accession>
<gene>
    <name evidence="1" type="ORF">CALVIDRAFT_547152</name>
</gene>
<name>A0A167HPZ3_CALVF</name>